<keyword evidence="1" id="KW-0472">Membrane</keyword>
<dbReference type="EMBL" id="JAFBEI010000007">
    <property type="protein sequence ID" value="MBM7635704.1"/>
    <property type="molecule type" value="Genomic_DNA"/>
</dbReference>
<dbReference type="Proteomes" id="UP000809081">
    <property type="component" value="Unassembled WGS sequence"/>
</dbReference>
<evidence type="ECO:0000256" key="1">
    <source>
        <dbReference type="SAM" id="Phobius"/>
    </source>
</evidence>
<evidence type="ECO:0000313" key="2">
    <source>
        <dbReference type="EMBL" id="MBM7635704.1"/>
    </source>
</evidence>
<feature type="transmembrane region" description="Helical" evidence="1">
    <location>
        <begin position="95"/>
        <end position="113"/>
    </location>
</feature>
<keyword evidence="1" id="KW-0812">Transmembrane</keyword>
<organism evidence="2 3">
    <name type="scientific">Streptococcus saliviloxodontae</name>
    <dbReference type="NCBI Taxonomy" id="1349416"/>
    <lineage>
        <taxon>Bacteria</taxon>
        <taxon>Bacillati</taxon>
        <taxon>Bacillota</taxon>
        <taxon>Bacilli</taxon>
        <taxon>Lactobacillales</taxon>
        <taxon>Streptococcaceae</taxon>
        <taxon>Streptococcus</taxon>
    </lineage>
</organism>
<reference evidence="2 3" key="1">
    <citation type="submission" date="2021-01" db="EMBL/GenBank/DDBJ databases">
        <title>Genomic Encyclopedia of Type Strains, Phase IV (KMG-IV): sequencing the most valuable type-strain genomes for metagenomic binning, comparative biology and taxonomic classification.</title>
        <authorList>
            <person name="Goeker M."/>
        </authorList>
    </citation>
    <scope>NUCLEOTIDE SEQUENCE [LARGE SCALE GENOMIC DNA]</scope>
    <source>
        <strain evidence="2 3">DSM 27513</strain>
    </source>
</reference>
<proteinExistence type="predicted"/>
<gene>
    <name evidence="2" type="ORF">JOC31_000505</name>
</gene>
<sequence>MIKKEKLRYALLLFLVLTVVDLVSYLGFNLFGKNLGVFTINSFDYLRTLGIACCLTFVEVFKGKGCFVFGVIYGLFNILMKWLKPYGIEIGLAPYLIWTVFLAVGVLLLYQPWKSIGARKRTSRKRK</sequence>
<protein>
    <submittedName>
        <fullName evidence="2">Uncharacterized protein</fullName>
    </submittedName>
</protein>
<comment type="caution">
    <text evidence="2">The sequence shown here is derived from an EMBL/GenBank/DDBJ whole genome shotgun (WGS) entry which is preliminary data.</text>
</comment>
<accession>A0ABS2PJU5</accession>
<evidence type="ECO:0000313" key="3">
    <source>
        <dbReference type="Proteomes" id="UP000809081"/>
    </source>
</evidence>
<feature type="transmembrane region" description="Helical" evidence="1">
    <location>
        <begin position="7"/>
        <end position="28"/>
    </location>
</feature>
<name>A0ABS2PJU5_9STRE</name>
<keyword evidence="1" id="KW-1133">Transmembrane helix</keyword>
<keyword evidence="3" id="KW-1185">Reference proteome</keyword>
<dbReference type="RefSeq" id="WP_205016637.1">
    <property type="nucleotide sequence ID" value="NZ_JAFBEI010000007.1"/>
</dbReference>